<dbReference type="Proteomes" id="UP001194468">
    <property type="component" value="Unassembled WGS sequence"/>
</dbReference>
<accession>A0AAD4G5Q8</accession>
<keyword evidence="3" id="KW-1185">Reference proteome</keyword>
<sequence>MMSVKLVSPEQFRDTAMKSALDWYEFAKKRYGIQHHDLDRSLYLITGFYKARSWSLGSFNNHMGATGRILARRKDKNPKVYPLCSYCRVVILIGKVDYAQRKRLCSSYQRNTLNVRTGSPIL</sequence>
<comment type="caution">
    <text evidence="1">The sequence shown here is derived from an EMBL/GenBank/DDBJ whole genome shotgun (WGS) entry which is preliminary data.</text>
</comment>
<dbReference type="EMBL" id="WHUW01000051">
    <property type="protein sequence ID" value="KAF8431302.1"/>
    <property type="molecule type" value="Genomic_DNA"/>
</dbReference>
<dbReference type="EMBL" id="WHUW01000327">
    <property type="protein sequence ID" value="KAF8415452.1"/>
    <property type="molecule type" value="Genomic_DNA"/>
</dbReference>
<dbReference type="AlphaFoldDB" id="A0AAD4G5Q8"/>
<evidence type="ECO:0000313" key="2">
    <source>
        <dbReference type="EMBL" id="KAF8431302.1"/>
    </source>
</evidence>
<gene>
    <name evidence="2" type="ORF">L210DRAFT_3560718</name>
    <name evidence="1" type="ORF">L210DRAFT_3586241</name>
</gene>
<protein>
    <submittedName>
        <fullName evidence="1">Uncharacterized protein</fullName>
    </submittedName>
</protein>
<reference evidence="1" key="2">
    <citation type="journal article" date="2020" name="Nat. Commun.">
        <title>Large-scale genome sequencing of mycorrhizal fungi provides insights into the early evolution of symbiotic traits.</title>
        <authorList>
            <person name="Miyauchi S."/>
            <person name="Kiss E."/>
            <person name="Kuo A."/>
            <person name="Drula E."/>
            <person name="Kohler A."/>
            <person name="Sanchez-Garcia M."/>
            <person name="Morin E."/>
            <person name="Andreopoulos B."/>
            <person name="Barry K.W."/>
            <person name="Bonito G."/>
            <person name="Buee M."/>
            <person name="Carver A."/>
            <person name="Chen C."/>
            <person name="Cichocki N."/>
            <person name="Clum A."/>
            <person name="Culley D."/>
            <person name="Crous P.W."/>
            <person name="Fauchery L."/>
            <person name="Girlanda M."/>
            <person name="Hayes R.D."/>
            <person name="Keri Z."/>
            <person name="LaButti K."/>
            <person name="Lipzen A."/>
            <person name="Lombard V."/>
            <person name="Magnuson J."/>
            <person name="Maillard F."/>
            <person name="Murat C."/>
            <person name="Nolan M."/>
            <person name="Ohm R.A."/>
            <person name="Pangilinan J."/>
            <person name="Pereira M.F."/>
            <person name="Perotto S."/>
            <person name="Peter M."/>
            <person name="Pfister S."/>
            <person name="Riley R."/>
            <person name="Sitrit Y."/>
            <person name="Stielow J.B."/>
            <person name="Szollosi G."/>
            <person name="Zifcakova L."/>
            <person name="Stursova M."/>
            <person name="Spatafora J.W."/>
            <person name="Tedersoo L."/>
            <person name="Vaario L.M."/>
            <person name="Yamada A."/>
            <person name="Yan M."/>
            <person name="Wang P."/>
            <person name="Xu J."/>
            <person name="Bruns T."/>
            <person name="Baldrian P."/>
            <person name="Vilgalys R."/>
            <person name="Dunand C."/>
            <person name="Henrissat B."/>
            <person name="Grigoriev I.V."/>
            <person name="Hibbett D."/>
            <person name="Nagy L.G."/>
            <person name="Martin F.M."/>
        </authorList>
    </citation>
    <scope>NUCLEOTIDE SEQUENCE</scope>
    <source>
        <strain evidence="1">BED1</strain>
    </source>
</reference>
<name>A0AAD4G5Q8_BOLED</name>
<proteinExistence type="predicted"/>
<evidence type="ECO:0000313" key="3">
    <source>
        <dbReference type="Proteomes" id="UP001194468"/>
    </source>
</evidence>
<reference evidence="1" key="1">
    <citation type="submission" date="2019-10" db="EMBL/GenBank/DDBJ databases">
        <authorList>
            <consortium name="DOE Joint Genome Institute"/>
            <person name="Kuo A."/>
            <person name="Miyauchi S."/>
            <person name="Kiss E."/>
            <person name="Drula E."/>
            <person name="Kohler A."/>
            <person name="Sanchez-Garcia M."/>
            <person name="Andreopoulos B."/>
            <person name="Barry K.W."/>
            <person name="Bonito G."/>
            <person name="Buee M."/>
            <person name="Carver A."/>
            <person name="Chen C."/>
            <person name="Cichocki N."/>
            <person name="Clum A."/>
            <person name="Culley D."/>
            <person name="Crous P.W."/>
            <person name="Fauchery L."/>
            <person name="Girlanda M."/>
            <person name="Hayes R."/>
            <person name="Keri Z."/>
            <person name="LaButti K."/>
            <person name="Lipzen A."/>
            <person name="Lombard V."/>
            <person name="Magnuson J."/>
            <person name="Maillard F."/>
            <person name="Morin E."/>
            <person name="Murat C."/>
            <person name="Nolan M."/>
            <person name="Ohm R."/>
            <person name="Pangilinan J."/>
            <person name="Pereira M."/>
            <person name="Perotto S."/>
            <person name="Peter M."/>
            <person name="Riley R."/>
            <person name="Sitrit Y."/>
            <person name="Stielow B."/>
            <person name="Szollosi G."/>
            <person name="Zifcakova L."/>
            <person name="Stursova M."/>
            <person name="Spatafora J.W."/>
            <person name="Tedersoo L."/>
            <person name="Vaario L.-M."/>
            <person name="Yamada A."/>
            <person name="Yan M."/>
            <person name="Wang P."/>
            <person name="Xu J."/>
            <person name="Bruns T."/>
            <person name="Baldrian P."/>
            <person name="Vilgalys R."/>
            <person name="Henrissat B."/>
            <person name="Grigoriev I.V."/>
            <person name="Hibbett D."/>
            <person name="Nagy L.G."/>
            <person name="Martin F.M."/>
        </authorList>
    </citation>
    <scope>NUCLEOTIDE SEQUENCE</scope>
    <source>
        <strain evidence="1">BED1</strain>
    </source>
</reference>
<evidence type="ECO:0000313" key="1">
    <source>
        <dbReference type="EMBL" id="KAF8415452.1"/>
    </source>
</evidence>
<organism evidence="1 3">
    <name type="scientific">Boletus edulis BED1</name>
    <dbReference type="NCBI Taxonomy" id="1328754"/>
    <lineage>
        <taxon>Eukaryota</taxon>
        <taxon>Fungi</taxon>
        <taxon>Dikarya</taxon>
        <taxon>Basidiomycota</taxon>
        <taxon>Agaricomycotina</taxon>
        <taxon>Agaricomycetes</taxon>
        <taxon>Agaricomycetidae</taxon>
        <taxon>Boletales</taxon>
        <taxon>Boletineae</taxon>
        <taxon>Boletaceae</taxon>
        <taxon>Boletoideae</taxon>
        <taxon>Boletus</taxon>
    </lineage>
</organism>